<name>A0A8X7NYK5_BRACI</name>
<organism evidence="17 18">
    <name type="scientific">Brassica carinata</name>
    <name type="common">Ethiopian mustard</name>
    <name type="synonym">Abyssinian cabbage</name>
    <dbReference type="NCBI Taxonomy" id="52824"/>
    <lineage>
        <taxon>Eukaryota</taxon>
        <taxon>Viridiplantae</taxon>
        <taxon>Streptophyta</taxon>
        <taxon>Embryophyta</taxon>
        <taxon>Tracheophyta</taxon>
        <taxon>Spermatophyta</taxon>
        <taxon>Magnoliopsida</taxon>
        <taxon>eudicotyledons</taxon>
        <taxon>Gunneridae</taxon>
        <taxon>Pentapetalae</taxon>
        <taxon>rosids</taxon>
        <taxon>malvids</taxon>
        <taxon>Brassicales</taxon>
        <taxon>Brassicaceae</taxon>
        <taxon>Brassiceae</taxon>
        <taxon>Brassica</taxon>
    </lineage>
</organism>
<evidence type="ECO:0000256" key="8">
    <source>
        <dbReference type="ARBA" id="ARBA00022842"/>
    </source>
</evidence>
<evidence type="ECO:0000256" key="12">
    <source>
        <dbReference type="ARBA" id="ARBA00023221"/>
    </source>
</evidence>
<keyword evidence="9" id="KW-0444">Lipid biosynthesis</keyword>
<keyword evidence="10" id="KW-0756">Sterol biosynthesis</keyword>
<feature type="transmembrane region" description="Helical" evidence="16">
    <location>
        <begin position="64"/>
        <end position="84"/>
    </location>
</feature>
<keyword evidence="6" id="KW-0479">Metal-binding</keyword>
<evidence type="ECO:0000256" key="5">
    <source>
        <dbReference type="ARBA" id="ARBA00022679"/>
    </source>
</evidence>
<evidence type="ECO:0000256" key="10">
    <source>
        <dbReference type="ARBA" id="ARBA00023011"/>
    </source>
</evidence>
<sequence>MDSAEKGLLVPLVGEEDEQVNMRDGFFQEMRRLGYIAGPMVAVNSSMYFLQVISIMMVGHLGELFLSSTAIAVSFCSVTGFSLVHSLLTRHCSRLFGFPSAESDSASDYELHLCLKSTFLNVYSTLKSDLLHDPSFEFTDESRLWVERMLDYNVPGGKLNRGLSVVDSFKLLKEGKDLTEEEIFLSCALGWCIEWLQAYFLVLDDIMDNSVTRRGQPCWFRVPQVGMVAINDGILLRNHIHRILKKHFRGKPFYVDLVDLFNEVEFQTACGQMIDLITTFEGEKDLAKYSLPM</sequence>
<dbReference type="InterPro" id="IPR033749">
    <property type="entry name" value="Polyprenyl_synt_CS"/>
</dbReference>
<dbReference type="GO" id="GO:0005737">
    <property type="term" value="C:cytoplasm"/>
    <property type="evidence" value="ECO:0007669"/>
    <property type="project" value="TreeGrafter"/>
</dbReference>
<dbReference type="GO" id="GO:0045337">
    <property type="term" value="P:farnesyl diphosphate biosynthetic process"/>
    <property type="evidence" value="ECO:0007669"/>
    <property type="project" value="TreeGrafter"/>
</dbReference>
<keyword evidence="9" id="KW-0443">Lipid metabolism</keyword>
<dbReference type="GO" id="GO:0004337">
    <property type="term" value="F:(2E,6E)-farnesyl diphosphate synthase activity"/>
    <property type="evidence" value="ECO:0007669"/>
    <property type="project" value="TreeGrafter"/>
</dbReference>
<reference evidence="17 18" key="1">
    <citation type="submission" date="2020-02" db="EMBL/GenBank/DDBJ databases">
        <authorList>
            <person name="Ma Q."/>
            <person name="Huang Y."/>
            <person name="Song X."/>
            <person name="Pei D."/>
        </authorList>
    </citation>
    <scope>NUCLEOTIDE SEQUENCE [LARGE SCALE GENOMIC DNA]</scope>
    <source>
        <strain evidence="17">Sxm20200214</strain>
        <tissue evidence="17">Leaf</tissue>
    </source>
</reference>
<evidence type="ECO:0000256" key="4">
    <source>
        <dbReference type="ARBA" id="ARBA00022548"/>
    </source>
</evidence>
<evidence type="ECO:0000256" key="9">
    <source>
        <dbReference type="ARBA" id="ARBA00022955"/>
    </source>
</evidence>
<comment type="cofactor">
    <cofactor evidence="1">
        <name>Mg(2+)</name>
        <dbReference type="ChEBI" id="CHEBI:18420"/>
    </cofactor>
</comment>
<dbReference type="EMBL" id="JAAMPC010001472">
    <property type="protein sequence ID" value="KAG2240813.1"/>
    <property type="molecule type" value="Genomic_DNA"/>
</dbReference>
<dbReference type="AlphaFoldDB" id="A0A8X7NYK5"/>
<dbReference type="Pfam" id="PF00348">
    <property type="entry name" value="polyprenyl_synt"/>
    <property type="match status" value="1"/>
</dbReference>
<gene>
    <name evidence="17" type="ORF">Bca52824_097078</name>
</gene>
<keyword evidence="4" id="KW-0153">Cholesterol metabolism</keyword>
<dbReference type="GO" id="GO:0006695">
    <property type="term" value="P:cholesterol biosynthetic process"/>
    <property type="evidence" value="ECO:0007669"/>
    <property type="project" value="UniProtKB-KW"/>
</dbReference>
<evidence type="ECO:0000256" key="13">
    <source>
        <dbReference type="ARBA" id="ARBA00023229"/>
    </source>
</evidence>
<dbReference type="InterPro" id="IPR000092">
    <property type="entry name" value="Polyprenyl_synt"/>
</dbReference>
<keyword evidence="8" id="KW-0460">Magnesium</keyword>
<dbReference type="InterPro" id="IPR008949">
    <property type="entry name" value="Isoprenoid_synthase_dom_sf"/>
</dbReference>
<evidence type="ECO:0000313" key="17">
    <source>
        <dbReference type="EMBL" id="KAG2240813.1"/>
    </source>
</evidence>
<keyword evidence="13" id="KW-0414">Isoprene biosynthesis</keyword>
<feature type="transmembrane region" description="Helical" evidence="16">
    <location>
        <begin position="33"/>
        <end position="58"/>
    </location>
</feature>
<keyword evidence="18" id="KW-1185">Reference proteome</keyword>
<protein>
    <submittedName>
        <fullName evidence="17">Uncharacterized protein</fullName>
    </submittedName>
</protein>
<keyword evidence="12" id="KW-0753">Steroid metabolism</keyword>
<keyword evidence="7" id="KW-0152">Cholesterol biosynthesis</keyword>
<evidence type="ECO:0000256" key="14">
    <source>
        <dbReference type="ARBA" id="ARBA00046091"/>
    </source>
</evidence>
<evidence type="ECO:0000256" key="15">
    <source>
        <dbReference type="RuleBase" id="RU004466"/>
    </source>
</evidence>
<evidence type="ECO:0000256" key="11">
    <source>
        <dbReference type="ARBA" id="ARBA00023166"/>
    </source>
</evidence>
<evidence type="ECO:0000256" key="2">
    <source>
        <dbReference type="ARBA" id="ARBA00005128"/>
    </source>
</evidence>
<evidence type="ECO:0000256" key="6">
    <source>
        <dbReference type="ARBA" id="ARBA00022723"/>
    </source>
</evidence>
<dbReference type="GO" id="GO:0046872">
    <property type="term" value="F:metal ion binding"/>
    <property type="evidence" value="ECO:0007669"/>
    <property type="project" value="UniProtKB-KW"/>
</dbReference>
<keyword evidence="5 15" id="KW-0808">Transferase</keyword>
<comment type="similarity">
    <text evidence="3 15">Belongs to the FPP/GGPP synthase family.</text>
</comment>
<dbReference type="Proteomes" id="UP000886595">
    <property type="component" value="Unassembled WGS sequence"/>
</dbReference>
<proteinExistence type="inferred from homology"/>
<dbReference type="Gene3D" id="1.10.600.10">
    <property type="entry name" value="Farnesyl Diphosphate Synthase"/>
    <property type="match status" value="1"/>
</dbReference>
<evidence type="ECO:0000256" key="16">
    <source>
        <dbReference type="SAM" id="Phobius"/>
    </source>
</evidence>
<comment type="pathway">
    <text evidence="2">Isoprenoid biosynthesis.</text>
</comment>
<dbReference type="SUPFAM" id="SSF48576">
    <property type="entry name" value="Terpenoid synthases"/>
    <property type="match status" value="1"/>
</dbReference>
<accession>A0A8X7NYK5</accession>
<keyword evidence="11" id="KW-1207">Sterol metabolism</keyword>
<dbReference type="OrthoDB" id="10257492at2759"/>
<evidence type="ECO:0000256" key="7">
    <source>
        <dbReference type="ARBA" id="ARBA00022778"/>
    </source>
</evidence>
<comment type="function">
    <text evidence="14">Catalyzes the sequential condensation of isopentenyl pyrophosphate with the allylic pyrophosphates, dimethylallyl pyrophosphate, and then with the resultant geranylpyrophosphate to the ultimate product farnesyl pyrophosphate.</text>
</comment>
<keyword evidence="9" id="KW-0752">Steroid biosynthesis</keyword>
<dbReference type="PANTHER" id="PTHR11525">
    <property type="entry name" value="FARNESYL-PYROPHOSPHATE SYNTHETASE"/>
    <property type="match status" value="1"/>
</dbReference>
<dbReference type="GO" id="GO:0004161">
    <property type="term" value="F:dimethylallyltranstransferase activity"/>
    <property type="evidence" value="ECO:0007669"/>
    <property type="project" value="TreeGrafter"/>
</dbReference>
<evidence type="ECO:0000256" key="3">
    <source>
        <dbReference type="ARBA" id="ARBA00006706"/>
    </source>
</evidence>
<keyword evidence="16" id="KW-1133">Transmembrane helix</keyword>
<keyword evidence="16" id="KW-0812">Transmembrane</keyword>
<dbReference type="InterPro" id="IPR039702">
    <property type="entry name" value="FPS1-like"/>
</dbReference>
<dbReference type="PANTHER" id="PTHR11525:SF0">
    <property type="entry name" value="FARNESYL PYROPHOSPHATE SYNTHASE"/>
    <property type="match status" value="1"/>
</dbReference>
<evidence type="ECO:0000313" key="18">
    <source>
        <dbReference type="Proteomes" id="UP000886595"/>
    </source>
</evidence>
<keyword evidence="16" id="KW-0472">Membrane</keyword>
<dbReference type="PROSITE" id="PS00723">
    <property type="entry name" value="POLYPRENYL_SYNTHASE_1"/>
    <property type="match status" value="1"/>
</dbReference>
<comment type="caution">
    <text evidence="17">The sequence shown here is derived from an EMBL/GenBank/DDBJ whole genome shotgun (WGS) entry which is preliminary data.</text>
</comment>
<evidence type="ECO:0000256" key="1">
    <source>
        <dbReference type="ARBA" id="ARBA00001946"/>
    </source>
</evidence>